<reference evidence="8 9" key="1">
    <citation type="submission" date="2019-07" db="EMBL/GenBank/DDBJ databases">
        <title>Pseudomonas mangiferae sp. nov., isolated from bark of mango tree in Thailand.</title>
        <authorList>
            <person name="Srisuk N."/>
            <person name="Anurat P."/>
        </authorList>
    </citation>
    <scope>NUCLEOTIDE SEQUENCE [LARGE SCALE GENOMIC DNA]</scope>
    <source>
        <strain evidence="8 9">DMKU_BBB3-04</strain>
    </source>
</reference>
<dbReference type="CDD" id="cd01949">
    <property type="entry name" value="GGDEF"/>
    <property type="match status" value="1"/>
</dbReference>
<feature type="coiled-coil region" evidence="5">
    <location>
        <begin position="439"/>
        <end position="498"/>
    </location>
</feature>
<name>A0A553GYE6_9PSED</name>
<evidence type="ECO:0000313" key="8">
    <source>
        <dbReference type="EMBL" id="TRX74522.1"/>
    </source>
</evidence>
<dbReference type="InterPro" id="IPR043128">
    <property type="entry name" value="Rev_trsase/Diguanyl_cyclase"/>
</dbReference>
<dbReference type="GO" id="GO:0043709">
    <property type="term" value="P:cell adhesion involved in single-species biofilm formation"/>
    <property type="evidence" value="ECO:0007669"/>
    <property type="project" value="TreeGrafter"/>
</dbReference>
<comment type="subcellular location">
    <subcellularLocation>
        <location evidence="2">Cell inner membrane</location>
    </subcellularLocation>
</comment>
<dbReference type="Pfam" id="PF00990">
    <property type="entry name" value="GGDEF"/>
    <property type="match status" value="1"/>
</dbReference>
<dbReference type="SMART" id="SM00267">
    <property type="entry name" value="GGDEF"/>
    <property type="match status" value="1"/>
</dbReference>
<dbReference type="OrthoDB" id="9812260at2"/>
<protein>
    <recommendedName>
        <fullName evidence="3">diguanylate cyclase</fullName>
        <ecNumber evidence="3">2.7.7.65</ecNumber>
    </recommendedName>
</protein>
<comment type="catalytic activity">
    <reaction evidence="4">
        <text>2 GTP = 3',3'-c-di-GMP + 2 diphosphate</text>
        <dbReference type="Rhea" id="RHEA:24898"/>
        <dbReference type="ChEBI" id="CHEBI:33019"/>
        <dbReference type="ChEBI" id="CHEBI:37565"/>
        <dbReference type="ChEBI" id="CHEBI:58805"/>
        <dbReference type="EC" id="2.7.7.65"/>
    </reaction>
</comment>
<organism evidence="8 9">
    <name type="scientific">Pseudomonas mangiferae</name>
    <dbReference type="NCBI Taxonomy" id="2593654"/>
    <lineage>
        <taxon>Bacteria</taxon>
        <taxon>Pseudomonadati</taxon>
        <taxon>Pseudomonadota</taxon>
        <taxon>Gammaproteobacteria</taxon>
        <taxon>Pseudomonadales</taxon>
        <taxon>Pseudomonadaceae</taxon>
        <taxon>Pseudomonas</taxon>
    </lineage>
</organism>
<dbReference type="PROSITE" id="PS50887">
    <property type="entry name" value="GGDEF"/>
    <property type="match status" value="1"/>
</dbReference>
<dbReference type="GO" id="GO:1902201">
    <property type="term" value="P:negative regulation of bacterial-type flagellum-dependent cell motility"/>
    <property type="evidence" value="ECO:0007669"/>
    <property type="project" value="TreeGrafter"/>
</dbReference>
<keyword evidence="9" id="KW-1185">Reference proteome</keyword>
<comment type="caution">
    <text evidence="8">The sequence shown here is derived from an EMBL/GenBank/DDBJ whole genome shotgun (WGS) entry which is preliminary data.</text>
</comment>
<accession>A0A553GYE6</accession>
<evidence type="ECO:0000256" key="1">
    <source>
        <dbReference type="ARBA" id="ARBA00001946"/>
    </source>
</evidence>
<dbReference type="InterPro" id="IPR029787">
    <property type="entry name" value="Nucleotide_cyclase"/>
</dbReference>
<dbReference type="RefSeq" id="WP_143488348.1">
    <property type="nucleotide sequence ID" value="NZ_VJOY01000007.1"/>
</dbReference>
<dbReference type="EC" id="2.7.7.65" evidence="3"/>
<evidence type="ECO:0000256" key="5">
    <source>
        <dbReference type="SAM" id="Coils"/>
    </source>
</evidence>
<gene>
    <name evidence="8" type="ORF">FM069_10955</name>
</gene>
<keyword evidence="5" id="KW-0175">Coiled coil</keyword>
<dbReference type="NCBIfam" id="TIGR00254">
    <property type="entry name" value="GGDEF"/>
    <property type="match status" value="1"/>
</dbReference>
<dbReference type="InterPro" id="IPR000160">
    <property type="entry name" value="GGDEF_dom"/>
</dbReference>
<evidence type="ECO:0000256" key="3">
    <source>
        <dbReference type="ARBA" id="ARBA00012528"/>
    </source>
</evidence>
<dbReference type="FunFam" id="3.30.70.270:FF:000001">
    <property type="entry name" value="Diguanylate cyclase domain protein"/>
    <property type="match status" value="1"/>
</dbReference>
<dbReference type="PANTHER" id="PTHR45138">
    <property type="entry name" value="REGULATORY COMPONENTS OF SENSORY TRANSDUCTION SYSTEM"/>
    <property type="match status" value="1"/>
</dbReference>
<dbReference type="SUPFAM" id="SSF55073">
    <property type="entry name" value="Nucleotide cyclase"/>
    <property type="match status" value="1"/>
</dbReference>
<dbReference type="EMBL" id="VJOY01000007">
    <property type="protein sequence ID" value="TRX74522.1"/>
    <property type="molecule type" value="Genomic_DNA"/>
</dbReference>
<dbReference type="InterPro" id="IPR050469">
    <property type="entry name" value="Diguanylate_Cyclase"/>
</dbReference>
<dbReference type="GO" id="GO:0052621">
    <property type="term" value="F:diguanylate cyclase activity"/>
    <property type="evidence" value="ECO:0007669"/>
    <property type="project" value="UniProtKB-EC"/>
</dbReference>
<dbReference type="Proteomes" id="UP000315235">
    <property type="component" value="Unassembled WGS sequence"/>
</dbReference>
<dbReference type="GO" id="GO:0005886">
    <property type="term" value="C:plasma membrane"/>
    <property type="evidence" value="ECO:0007669"/>
    <property type="project" value="UniProtKB-SubCell"/>
</dbReference>
<dbReference type="Pfam" id="PF20975">
    <property type="entry name" value="DGCcoil"/>
    <property type="match status" value="1"/>
</dbReference>
<feature type="region of interest" description="Disordered" evidence="6">
    <location>
        <begin position="168"/>
        <end position="202"/>
    </location>
</feature>
<sequence length="659" mass="72199">MSDDAQRWKEKYLTSLEEQEKLERRWESRFDLLKRGLVRSSLAAEGSDKAVDQCMQELREIIRGDKLDAGLSGLIPRLEKAVLDSEERRRQRAEQSVVALNGLAGQLLKLDLPREVRKPLKQFAKSVDDRAGHVRELPLLLSELNDLQHKALEVLESGEAERPGLLQRLFGGRDSGSDAPEDAPPAAVSAEPGQVAPASAVEPLSEPIAAPVPVPAATLSAAPAETARTDTPEAPVAALDAVPEAPLAALTVAGEGHAPVPPLIAPQLEERLAAAAARGARPLSLDSLPMAAAVFTGQSDPAYALPALPEPGYSAVAPHVANSLLHLLDELELPPRHQPQGDALRDRLQGGLNWYELVPVLDDLAVLVLAVTDSDQDEFAGYLKQLNQRLVQFLGTLSAAHEGYADSLRNARALDVELREQVGDLQHSVQDALDLEILKRAVEQRLDGLLTTVNEYQRRRDQHEQEVTGRLQDMVQRMTTMEQEAKDFREHLDEQRQKALSDPLTGLPNRAAWSERLELEVARWQRYGGDLLLVVMDIDYFKRINDNYGHLAGDKVLKIVAGELAKRTRKTDFIARFGGEEFVLLVPGTPSEGGAQMVEMLRQAIAACPFHFKGEPVTITLSAGLSAFAPGDTPEAVFERADQALYRAKRGGRDRLELG</sequence>
<dbReference type="AlphaFoldDB" id="A0A553GYE6"/>
<feature type="domain" description="GGDEF" evidence="7">
    <location>
        <begin position="529"/>
        <end position="659"/>
    </location>
</feature>
<evidence type="ECO:0000256" key="6">
    <source>
        <dbReference type="SAM" id="MobiDB-lite"/>
    </source>
</evidence>
<evidence type="ECO:0000313" key="9">
    <source>
        <dbReference type="Proteomes" id="UP000315235"/>
    </source>
</evidence>
<dbReference type="Gene3D" id="3.30.70.270">
    <property type="match status" value="1"/>
</dbReference>
<dbReference type="InterPro" id="IPR048516">
    <property type="entry name" value="DGCcoil"/>
</dbReference>
<dbReference type="PANTHER" id="PTHR45138:SF9">
    <property type="entry name" value="DIGUANYLATE CYCLASE DGCM-RELATED"/>
    <property type="match status" value="1"/>
</dbReference>
<comment type="cofactor">
    <cofactor evidence="1">
        <name>Mg(2+)</name>
        <dbReference type="ChEBI" id="CHEBI:18420"/>
    </cofactor>
</comment>
<proteinExistence type="predicted"/>
<evidence type="ECO:0000259" key="7">
    <source>
        <dbReference type="PROSITE" id="PS50887"/>
    </source>
</evidence>
<evidence type="ECO:0000256" key="4">
    <source>
        <dbReference type="ARBA" id="ARBA00034247"/>
    </source>
</evidence>
<evidence type="ECO:0000256" key="2">
    <source>
        <dbReference type="ARBA" id="ARBA00004533"/>
    </source>
</evidence>